<gene>
    <name evidence="9" type="primary">cobD</name>
    <name evidence="10" type="ORF">FJU11_03645</name>
</gene>
<name>A0A506UD99_9HYPH</name>
<comment type="subcellular location">
    <subcellularLocation>
        <location evidence="1 9">Cell membrane</location>
        <topology evidence="1 9">Multi-pass membrane protein</topology>
    </subcellularLocation>
</comment>
<feature type="transmembrane region" description="Helical" evidence="9">
    <location>
        <begin position="86"/>
        <end position="107"/>
    </location>
</feature>
<dbReference type="HAMAP" id="MF_00024">
    <property type="entry name" value="CobD_CbiB"/>
    <property type="match status" value="1"/>
</dbReference>
<comment type="pathway">
    <text evidence="2 9">Cofactor biosynthesis; adenosylcobalamin biosynthesis.</text>
</comment>
<keyword evidence="5 9" id="KW-0169">Cobalamin biosynthesis</keyword>
<evidence type="ECO:0000313" key="11">
    <source>
        <dbReference type="Proteomes" id="UP000320314"/>
    </source>
</evidence>
<dbReference type="PANTHER" id="PTHR34308">
    <property type="entry name" value="COBALAMIN BIOSYNTHESIS PROTEIN CBIB"/>
    <property type="match status" value="1"/>
</dbReference>
<feature type="transmembrane region" description="Helical" evidence="9">
    <location>
        <begin position="63"/>
        <end position="80"/>
    </location>
</feature>
<evidence type="ECO:0000256" key="9">
    <source>
        <dbReference type="HAMAP-Rule" id="MF_00024"/>
    </source>
</evidence>
<protein>
    <recommendedName>
        <fullName evidence="9">Cobalamin biosynthesis protein CobD</fullName>
    </recommendedName>
</protein>
<dbReference type="OrthoDB" id="9811967at2"/>
<dbReference type="GO" id="GO:0015420">
    <property type="term" value="F:ABC-type vitamin B12 transporter activity"/>
    <property type="evidence" value="ECO:0007669"/>
    <property type="project" value="UniProtKB-UniRule"/>
</dbReference>
<comment type="caution">
    <text evidence="10">The sequence shown here is derived from an EMBL/GenBank/DDBJ whole genome shotgun (WGS) entry which is preliminary data.</text>
</comment>
<proteinExistence type="inferred from homology"/>
<dbReference type="PANTHER" id="PTHR34308:SF1">
    <property type="entry name" value="COBALAMIN BIOSYNTHESIS PROTEIN CBIB"/>
    <property type="match status" value="1"/>
</dbReference>
<dbReference type="GO" id="GO:0009236">
    <property type="term" value="P:cobalamin biosynthetic process"/>
    <property type="evidence" value="ECO:0007669"/>
    <property type="project" value="UniProtKB-UniRule"/>
</dbReference>
<feature type="transmembrane region" description="Helical" evidence="9">
    <location>
        <begin position="162"/>
        <end position="184"/>
    </location>
</feature>
<keyword evidence="11" id="KW-1185">Reference proteome</keyword>
<evidence type="ECO:0000256" key="7">
    <source>
        <dbReference type="ARBA" id="ARBA00022989"/>
    </source>
</evidence>
<dbReference type="AlphaFoldDB" id="A0A506UD99"/>
<evidence type="ECO:0000256" key="3">
    <source>
        <dbReference type="ARBA" id="ARBA00006263"/>
    </source>
</evidence>
<keyword evidence="6 9" id="KW-0812">Transmembrane</keyword>
<dbReference type="Pfam" id="PF03186">
    <property type="entry name" value="CobD_Cbib"/>
    <property type="match status" value="1"/>
</dbReference>
<comment type="caution">
    <text evidence="9">Lacks conserved residue(s) required for the propagation of feature annotation.</text>
</comment>
<dbReference type="NCBIfam" id="TIGR00380">
    <property type="entry name" value="cobal_cbiB"/>
    <property type="match status" value="1"/>
</dbReference>
<evidence type="ECO:0000256" key="2">
    <source>
        <dbReference type="ARBA" id="ARBA00004953"/>
    </source>
</evidence>
<organism evidence="10 11">
    <name type="scientific">Pararhizobium mangrovi</name>
    <dbReference type="NCBI Taxonomy" id="2590452"/>
    <lineage>
        <taxon>Bacteria</taxon>
        <taxon>Pseudomonadati</taxon>
        <taxon>Pseudomonadota</taxon>
        <taxon>Alphaproteobacteria</taxon>
        <taxon>Hyphomicrobiales</taxon>
        <taxon>Rhizobiaceae</taxon>
        <taxon>Rhizobium/Agrobacterium group</taxon>
        <taxon>Pararhizobium</taxon>
    </lineage>
</organism>
<sequence>MGLDTVKMHLAILAVALLLDRIVGDPDWLWQRFRHPVVLFGAVIGWLEGTMNGQGLSAWAGRLRGGFAVAAILAIAVVSGELIGRFFAFIGGIGILLEIAVVAVFLAQKSLAEHVARVARALQREGLSSGRKAVSMIVGRDPATLDEAGVARAAIESLAENFADGVVAPAFWYLVFGLPGLFAYKMVNTADSMIGHRSARYRDFGFAAARLDDAVNWLPARISAGLIALAVVWRSGKEAGRRAVRAAWRDAPFHRSPNAGWPEAAMAGSLGLSLGGPRSYGGIALDEPAIHAEGRREATPADIERAIALYRRTCTVLLGLVALSAIVA</sequence>
<evidence type="ECO:0000256" key="1">
    <source>
        <dbReference type="ARBA" id="ARBA00004651"/>
    </source>
</evidence>
<keyword evidence="8 9" id="KW-0472">Membrane</keyword>
<dbReference type="GO" id="GO:0005886">
    <property type="term" value="C:plasma membrane"/>
    <property type="evidence" value="ECO:0007669"/>
    <property type="project" value="UniProtKB-SubCell"/>
</dbReference>
<dbReference type="RefSeq" id="WP_141165746.1">
    <property type="nucleotide sequence ID" value="NZ_VHLH01000004.1"/>
</dbReference>
<accession>A0A506UD99</accession>
<dbReference type="Proteomes" id="UP000320314">
    <property type="component" value="Unassembled WGS sequence"/>
</dbReference>
<evidence type="ECO:0000256" key="4">
    <source>
        <dbReference type="ARBA" id="ARBA00022475"/>
    </source>
</evidence>
<dbReference type="InterPro" id="IPR004485">
    <property type="entry name" value="Cobalamin_biosynth_CobD/CbiB"/>
</dbReference>
<evidence type="ECO:0000256" key="6">
    <source>
        <dbReference type="ARBA" id="ARBA00022692"/>
    </source>
</evidence>
<evidence type="ECO:0000313" key="10">
    <source>
        <dbReference type="EMBL" id="TPW31386.1"/>
    </source>
</evidence>
<evidence type="ECO:0000256" key="5">
    <source>
        <dbReference type="ARBA" id="ARBA00022573"/>
    </source>
</evidence>
<dbReference type="UniPathway" id="UPA00148"/>
<evidence type="ECO:0000256" key="8">
    <source>
        <dbReference type="ARBA" id="ARBA00023136"/>
    </source>
</evidence>
<reference evidence="10 11" key="1">
    <citation type="submission" date="2019-06" db="EMBL/GenBank/DDBJ databases">
        <authorList>
            <person name="Li M."/>
        </authorList>
    </citation>
    <scope>NUCLEOTIDE SEQUENCE [LARGE SCALE GENOMIC DNA]</scope>
    <source>
        <strain evidence="10 11">BGMRC6574</strain>
    </source>
</reference>
<dbReference type="EMBL" id="VHLH01000004">
    <property type="protein sequence ID" value="TPW31386.1"/>
    <property type="molecule type" value="Genomic_DNA"/>
</dbReference>
<comment type="similarity">
    <text evidence="3 9">Belongs to the CobD/CbiB family.</text>
</comment>
<keyword evidence="4 9" id="KW-1003">Cell membrane</keyword>
<keyword evidence="7 9" id="KW-1133">Transmembrane helix</keyword>
<comment type="function">
    <text evidence="9">Converts cobyric acid to cobinamide by the addition of aminopropanol on the F carboxylic group.</text>
</comment>
<dbReference type="GO" id="GO:0048472">
    <property type="term" value="F:threonine-phosphate decarboxylase activity"/>
    <property type="evidence" value="ECO:0007669"/>
    <property type="project" value="InterPro"/>
</dbReference>